<evidence type="ECO:0000313" key="2">
    <source>
        <dbReference type="EMBL" id="PAV04785.1"/>
    </source>
</evidence>
<gene>
    <name evidence="2" type="ORF">ASJ80_10760</name>
</gene>
<dbReference type="AlphaFoldDB" id="A0A2A2H624"/>
<dbReference type="GeneID" id="300260650"/>
<protein>
    <recommendedName>
        <fullName evidence="1">Peptidoglycan binding-like domain-containing protein</fullName>
    </recommendedName>
</protein>
<dbReference type="Proteomes" id="UP000217784">
    <property type="component" value="Unassembled WGS sequence"/>
</dbReference>
<name>A0A2A2H624_METBR</name>
<dbReference type="EMBL" id="LMVM01000012">
    <property type="protein sequence ID" value="PAV04785.1"/>
    <property type="molecule type" value="Genomic_DNA"/>
</dbReference>
<evidence type="ECO:0000259" key="1">
    <source>
        <dbReference type="Pfam" id="PF01471"/>
    </source>
</evidence>
<proteinExistence type="predicted"/>
<dbReference type="InterPro" id="IPR002477">
    <property type="entry name" value="Peptidoglycan-bd-like"/>
</dbReference>
<dbReference type="Gene3D" id="1.10.101.10">
    <property type="entry name" value="PGBD-like superfamily/PGBD"/>
    <property type="match status" value="1"/>
</dbReference>
<accession>A0A2A2H624</accession>
<dbReference type="InterPro" id="IPR036366">
    <property type="entry name" value="PGBDSf"/>
</dbReference>
<feature type="domain" description="Peptidoglycan binding-like" evidence="1">
    <location>
        <begin position="11"/>
        <end position="62"/>
    </location>
</feature>
<dbReference type="RefSeq" id="WP_069582243.1">
    <property type="nucleotide sequence ID" value="NZ_LMVM01000012.1"/>
</dbReference>
<reference evidence="2 3" key="1">
    <citation type="journal article" date="2017" name="BMC Genomics">
        <title>Genomic analysis of methanogenic archaea reveals a shift towards energy conservation.</title>
        <authorList>
            <person name="Gilmore S.P."/>
            <person name="Henske J.K."/>
            <person name="Sexton J.A."/>
            <person name="Solomon K.V."/>
            <person name="Seppala S."/>
            <person name="Yoo J.I."/>
            <person name="Huyett L.M."/>
            <person name="Pressman A."/>
            <person name="Cogan J.Z."/>
            <person name="Kivenson V."/>
            <person name="Peng X."/>
            <person name="Tan Y."/>
            <person name="Valentine D.L."/>
            <person name="O'Malley M.A."/>
        </authorList>
    </citation>
    <scope>NUCLEOTIDE SEQUENCE [LARGE SCALE GENOMIC DNA]</scope>
    <source>
        <strain evidence="2 3">M.o.H.</strain>
    </source>
</reference>
<keyword evidence="3" id="KW-1185">Reference proteome</keyword>
<organism evidence="2 3">
    <name type="scientific">Methanobacterium bryantii</name>
    <dbReference type="NCBI Taxonomy" id="2161"/>
    <lineage>
        <taxon>Archaea</taxon>
        <taxon>Methanobacteriati</taxon>
        <taxon>Methanobacteriota</taxon>
        <taxon>Methanomada group</taxon>
        <taxon>Methanobacteria</taxon>
        <taxon>Methanobacteriales</taxon>
        <taxon>Methanobacteriaceae</taxon>
        <taxon>Methanobacterium</taxon>
    </lineage>
</organism>
<dbReference type="InterPro" id="IPR036365">
    <property type="entry name" value="PGBD-like_sf"/>
</dbReference>
<sequence length="73" mass="8265">MKHILKEGDTGRQVKDIQHWLNAHGYKAGEEDGIFGEKTRDAVIQFQSAKKIVTDGIIGSQTQITIERIEKEE</sequence>
<dbReference type="SUPFAM" id="SSF47090">
    <property type="entry name" value="PGBD-like"/>
    <property type="match status" value="1"/>
</dbReference>
<dbReference type="OrthoDB" id="77526at2157"/>
<dbReference type="Pfam" id="PF01471">
    <property type="entry name" value="PG_binding_1"/>
    <property type="match status" value="1"/>
</dbReference>
<comment type="caution">
    <text evidence="2">The sequence shown here is derived from an EMBL/GenBank/DDBJ whole genome shotgun (WGS) entry which is preliminary data.</text>
</comment>
<evidence type="ECO:0000313" key="3">
    <source>
        <dbReference type="Proteomes" id="UP000217784"/>
    </source>
</evidence>